<proteinExistence type="predicted"/>
<dbReference type="InterPro" id="IPR050651">
    <property type="entry name" value="Plant_Cytochrome_P450_Monoox"/>
</dbReference>
<dbReference type="GO" id="GO:0016705">
    <property type="term" value="F:oxidoreductase activity, acting on paired donors, with incorporation or reduction of molecular oxygen"/>
    <property type="evidence" value="ECO:0007669"/>
    <property type="project" value="InterPro"/>
</dbReference>
<keyword evidence="7" id="KW-0560">Oxidoreductase</keyword>
<evidence type="ECO:0000256" key="7">
    <source>
        <dbReference type="ARBA" id="ARBA00023002"/>
    </source>
</evidence>
<feature type="region of interest" description="Disordered" evidence="11">
    <location>
        <begin position="66"/>
        <end position="88"/>
    </location>
</feature>
<evidence type="ECO:0000256" key="11">
    <source>
        <dbReference type="SAM" id="MobiDB-lite"/>
    </source>
</evidence>
<evidence type="ECO:0000256" key="8">
    <source>
        <dbReference type="ARBA" id="ARBA00023004"/>
    </source>
</evidence>
<evidence type="ECO:0000256" key="6">
    <source>
        <dbReference type="ARBA" id="ARBA00022989"/>
    </source>
</evidence>
<dbReference type="InterPro" id="IPR036396">
    <property type="entry name" value="Cyt_P450_sf"/>
</dbReference>
<evidence type="ECO:0000256" key="5">
    <source>
        <dbReference type="ARBA" id="ARBA00022723"/>
    </source>
</evidence>
<evidence type="ECO:0000313" key="13">
    <source>
        <dbReference type="Proteomes" id="UP000237105"/>
    </source>
</evidence>
<accession>A0A2P5BMB6</accession>
<evidence type="ECO:0000256" key="4">
    <source>
        <dbReference type="ARBA" id="ARBA00022692"/>
    </source>
</evidence>
<dbReference type="GO" id="GO:0016020">
    <property type="term" value="C:membrane"/>
    <property type="evidence" value="ECO:0007669"/>
    <property type="project" value="UniProtKB-SubCell"/>
</dbReference>
<keyword evidence="5" id="KW-0479">Metal-binding</keyword>
<dbReference type="SUPFAM" id="SSF48264">
    <property type="entry name" value="Cytochrome P450"/>
    <property type="match status" value="1"/>
</dbReference>
<dbReference type="GO" id="GO:0005506">
    <property type="term" value="F:iron ion binding"/>
    <property type="evidence" value="ECO:0007669"/>
    <property type="project" value="InterPro"/>
</dbReference>
<keyword evidence="6" id="KW-1133">Transmembrane helix</keyword>
<protein>
    <submittedName>
        <fullName evidence="12">Cytochrome P</fullName>
    </submittedName>
</protein>
<comment type="caution">
    <text evidence="12">The sequence shown here is derived from an EMBL/GenBank/DDBJ whole genome shotgun (WGS) entry which is preliminary data.</text>
</comment>
<dbReference type="AlphaFoldDB" id="A0A2P5BMB6"/>
<keyword evidence="3" id="KW-0349">Heme</keyword>
<name>A0A2P5BMB6_PARAD</name>
<dbReference type="PANTHER" id="PTHR47947">
    <property type="entry name" value="CYTOCHROME P450 82C3-RELATED"/>
    <property type="match status" value="1"/>
</dbReference>
<evidence type="ECO:0000256" key="2">
    <source>
        <dbReference type="ARBA" id="ARBA00004370"/>
    </source>
</evidence>
<organism evidence="12 13">
    <name type="scientific">Parasponia andersonii</name>
    <name type="common">Sponia andersonii</name>
    <dbReference type="NCBI Taxonomy" id="3476"/>
    <lineage>
        <taxon>Eukaryota</taxon>
        <taxon>Viridiplantae</taxon>
        <taxon>Streptophyta</taxon>
        <taxon>Embryophyta</taxon>
        <taxon>Tracheophyta</taxon>
        <taxon>Spermatophyta</taxon>
        <taxon>Magnoliopsida</taxon>
        <taxon>eudicotyledons</taxon>
        <taxon>Gunneridae</taxon>
        <taxon>Pentapetalae</taxon>
        <taxon>rosids</taxon>
        <taxon>fabids</taxon>
        <taxon>Rosales</taxon>
        <taxon>Cannabaceae</taxon>
        <taxon>Parasponia</taxon>
    </lineage>
</organism>
<dbReference type="STRING" id="3476.A0A2P5BMB6"/>
<evidence type="ECO:0000256" key="10">
    <source>
        <dbReference type="ARBA" id="ARBA00023136"/>
    </source>
</evidence>
<dbReference type="EMBL" id="JXTB01000251">
    <property type="protein sequence ID" value="PON49937.1"/>
    <property type="molecule type" value="Genomic_DNA"/>
</dbReference>
<dbReference type="OrthoDB" id="1055148at2759"/>
<comment type="cofactor">
    <cofactor evidence="1">
        <name>heme</name>
        <dbReference type="ChEBI" id="CHEBI:30413"/>
    </cofactor>
</comment>
<dbReference type="PANTHER" id="PTHR47947:SF26">
    <property type="entry name" value="CYTOCHROME P450"/>
    <property type="match status" value="1"/>
</dbReference>
<dbReference type="GO" id="GO:0020037">
    <property type="term" value="F:heme binding"/>
    <property type="evidence" value="ECO:0007669"/>
    <property type="project" value="InterPro"/>
</dbReference>
<keyword evidence="13" id="KW-1185">Reference proteome</keyword>
<sequence length="265" mass="31152">MMRNEKPNKSLYPTILALTRHAHTIHEKNFIKPHNGRALLVIHIPYPNLLPDLRFQVLLQNQKTTLQKPPTKPTFAPHHRPPPSLKTPCPTNFLSSVPKIRPRFLPPLRLSPRCRRIIALGRRRMLHKNDIVLANRPCFLMGMHISYNYTTILASPYGDHWRNLRRIWTVEIFSLSRLNLFLGIRRVEIKRLLRKISRNSVREEFEKVALRSMLPVLTYNIIMRMVAGKRYYGDRVTNEKEAREFREINTEIENGGAATLEIRDF</sequence>
<evidence type="ECO:0000256" key="9">
    <source>
        <dbReference type="ARBA" id="ARBA00023033"/>
    </source>
</evidence>
<evidence type="ECO:0000313" key="12">
    <source>
        <dbReference type="EMBL" id="PON49937.1"/>
    </source>
</evidence>
<gene>
    <name evidence="12" type="ORF">PanWU01x14_225740</name>
</gene>
<keyword evidence="4" id="KW-0812">Transmembrane</keyword>
<comment type="subcellular location">
    <subcellularLocation>
        <location evidence="2">Membrane</location>
    </subcellularLocation>
</comment>
<keyword evidence="9" id="KW-0503">Monooxygenase</keyword>
<keyword evidence="10" id="KW-0472">Membrane</keyword>
<dbReference type="GO" id="GO:0004497">
    <property type="term" value="F:monooxygenase activity"/>
    <property type="evidence" value="ECO:0007669"/>
    <property type="project" value="UniProtKB-KW"/>
</dbReference>
<keyword evidence="8" id="KW-0408">Iron</keyword>
<dbReference type="Proteomes" id="UP000237105">
    <property type="component" value="Unassembled WGS sequence"/>
</dbReference>
<dbReference type="Gene3D" id="1.10.630.10">
    <property type="entry name" value="Cytochrome P450"/>
    <property type="match status" value="1"/>
</dbReference>
<evidence type="ECO:0000256" key="1">
    <source>
        <dbReference type="ARBA" id="ARBA00001971"/>
    </source>
</evidence>
<reference evidence="13" key="1">
    <citation type="submission" date="2016-06" db="EMBL/GenBank/DDBJ databases">
        <title>Parallel loss of symbiosis genes in relatives of nitrogen-fixing non-legume Parasponia.</title>
        <authorList>
            <person name="Van Velzen R."/>
            <person name="Holmer R."/>
            <person name="Bu F."/>
            <person name="Rutten L."/>
            <person name="Van Zeijl A."/>
            <person name="Liu W."/>
            <person name="Santuari L."/>
            <person name="Cao Q."/>
            <person name="Sharma T."/>
            <person name="Shen D."/>
            <person name="Roswanjaya Y."/>
            <person name="Wardhani T."/>
            <person name="Kalhor M.S."/>
            <person name="Jansen J."/>
            <person name="Van den Hoogen J."/>
            <person name="Gungor B."/>
            <person name="Hartog M."/>
            <person name="Hontelez J."/>
            <person name="Verver J."/>
            <person name="Yang W.-C."/>
            <person name="Schijlen E."/>
            <person name="Repin R."/>
            <person name="Schilthuizen M."/>
            <person name="Schranz E."/>
            <person name="Heidstra R."/>
            <person name="Miyata K."/>
            <person name="Fedorova E."/>
            <person name="Kohlen W."/>
            <person name="Bisseling T."/>
            <person name="Smit S."/>
            <person name="Geurts R."/>
        </authorList>
    </citation>
    <scope>NUCLEOTIDE SEQUENCE [LARGE SCALE GENOMIC DNA]</scope>
    <source>
        <strain evidence="13">cv. WU1-14</strain>
    </source>
</reference>
<evidence type="ECO:0000256" key="3">
    <source>
        <dbReference type="ARBA" id="ARBA00022617"/>
    </source>
</evidence>